<organism evidence="4 6">
    <name type="scientific">Bacillus mycoides</name>
    <dbReference type="NCBI Taxonomy" id="1405"/>
    <lineage>
        <taxon>Bacteria</taxon>
        <taxon>Bacillati</taxon>
        <taxon>Bacillota</taxon>
        <taxon>Bacilli</taxon>
        <taxon>Bacillales</taxon>
        <taxon>Bacillaceae</taxon>
        <taxon>Bacillus</taxon>
        <taxon>Bacillus cereus group</taxon>
    </lineage>
</organism>
<keyword evidence="1" id="KW-0732">Signal</keyword>
<dbReference type="EMBL" id="CP020744">
    <property type="protein sequence ID" value="ARJ25303.1"/>
    <property type="molecule type" value="Genomic_DNA"/>
</dbReference>
<geneLocation type="plasmid" evidence="4 6">
    <name>unnamed1</name>
</geneLocation>
<sequence>MGKIFKFGCLGIIALFVIGIIAMIAGGGDLTEKTSTDTKAVSKEGVSSDVKIAVGSMETVDSVGNEYSKEQAQGVFKILEVTLTNNQKDAITVDTNSFKLVDNKGREFTSSVQGQTSFDLANGGKTDFFLKQLNPGLTQTGKIVFDIPKDAAGLFLKASGGMTGEEIKLKVE</sequence>
<dbReference type="Proteomes" id="UP000192932">
    <property type="component" value="Plasmid unnamed1"/>
</dbReference>
<feature type="domain" description="DUF4352" evidence="3">
    <location>
        <begin position="49"/>
        <end position="164"/>
    </location>
</feature>
<reference evidence="5 7" key="2">
    <citation type="journal article" date="2019" name="Environ. Microbiol.">
        <title>An active ?-lactamase is a part of an orchestrated cell wall stress resistance network of Bacillus subtilis and related rhizosphere species.</title>
        <authorList>
            <person name="Bucher T."/>
            <person name="Keren-Paz A."/>
            <person name="Hausser J."/>
            <person name="Olender T."/>
            <person name="Cytryn E."/>
            <person name="Kolodkin-Gal I."/>
        </authorList>
    </citation>
    <scope>NUCLEOTIDE SEQUENCE [LARGE SCALE GENOMIC DNA]</scope>
    <source>
        <strain evidence="5 7">I186</strain>
    </source>
</reference>
<evidence type="ECO:0000256" key="2">
    <source>
        <dbReference type="SAM" id="Phobius"/>
    </source>
</evidence>
<name>A0A1W6AHG8_BACMY</name>
<dbReference type="Gene3D" id="2.60.40.1240">
    <property type="match status" value="1"/>
</dbReference>
<keyword evidence="2" id="KW-0812">Transmembrane</keyword>
<evidence type="ECO:0000313" key="7">
    <source>
        <dbReference type="Proteomes" id="UP000305524"/>
    </source>
</evidence>
<proteinExistence type="predicted"/>
<dbReference type="RefSeq" id="WP_079520186.1">
    <property type="nucleotide sequence ID" value="NZ_CP020744.1"/>
</dbReference>
<reference evidence="4 6" key="1">
    <citation type="submission" date="2017-04" db="EMBL/GenBank/DDBJ databases">
        <title>The Characteristic of a Fine Plant Growth-Promoting Rhizobacteria Bacillus mycoides Gnyt1 and its Whole Genome Sequencing Analysis.</title>
        <authorList>
            <person name="Li J.H."/>
            <person name="Yao T."/>
        </authorList>
    </citation>
    <scope>NUCLEOTIDE SEQUENCE [LARGE SCALE GENOMIC DNA]</scope>
    <source>
        <strain evidence="4 6">Gnyt1</strain>
        <plasmid evidence="6">Plasmid unnamed1</plasmid>
        <plasmid evidence="4">unnamed1</plasmid>
    </source>
</reference>
<feature type="transmembrane region" description="Helical" evidence="2">
    <location>
        <begin position="7"/>
        <end position="28"/>
    </location>
</feature>
<keyword evidence="2" id="KW-1133">Transmembrane helix</keyword>
<gene>
    <name evidence="4" type="ORF">B7492_29825</name>
    <name evidence="5" type="ORF">FC701_34825</name>
</gene>
<dbReference type="Proteomes" id="UP000305524">
    <property type="component" value="Unassembled WGS sequence"/>
</dbReference>
<dbReference type="Pfam" id="PF11611">
    <property type="entry name" value="DUF4352"/>
    <property type="match status" value="1"/>
</dbReference>
<dbReference type="EMBL" id="SZOD01001398">
    <property type="protein sequence ID" value="TKI77392.1"/>
    <property type="molecule type" value="Genomic_DNA"/>
</dbReference>
<evidence type="ECO:0000313" key="5">
    <source>
        <dbReference type="EMBL" id="TKI77392.1"/>
    </source>
</evidence>
<evidence type="ECO:0000313" key="6">
    <source>
        <dbReference type="Proteomes" id="UP000192932"/>
    </source>
</evidence>
<keyword evidence="4" id="KW-0614">Plasmid</keyword>
<evidence type="ECO:0000256" key="1">
    <source>
        <dbReference type="ARBA" id="ARBA00022729"/>
    </source>
</evidence>
<evidence type="ECO:0000259" key="3">
    <source>
        <dbReference type="Pfam" id="PF11611"/>
    </source>
</evidence>
<dbReference type="InterPro" id="IPR029051">
    <property type="entry name" value="DUF4352"/>
</dbReference>
<keyword evidence="2" id="KW-0472">Membrane</keyword>
<evidence type="ECO:0000313" key="4">
    <source>
        <dbReference type="EMBL" id="ARJ25303.1"/>
    </source>
</evidence>
<protein>
    <submittedName>
        <fullName evidence="4">DUF4352 domain-containing protein</fullName>
    </submittedName>
</protein>
<dbReference type="AlphaFoldDB" id="A0A1W6AHG8"/>
<accession>A0A1W6AHG8</accession>
<dbReference type="InterPro" id="IPR029050">
    <property type="entry name" value="Immunoprotect_excell_Ig-like"/>
</dbReference>